<dbReference type="Proteomes" id="UP001281410">
    <property type="component" value="Unassembled WGS sequence"/>
</dbReference>
<evidence type="ECO:0008006" key="3">
    <source>
        <dbReference type="Google" id="ProtNLM"/>
    </source>
</evidence>
<dbReference type="PANTHER" id="PTHR45778">
    <property type="entry name" value="PURPLE ACID PHOSPHATASE-RELATED"/>
    <property type="match status" value="1"/>
</dbReference>
<gene>
    <name evidence="1" type="ORF">Dsin_009921</name>
</gene>
<dbReference type="Gene3D" id="3.60.21.10">
    <property type="match status" value="1"/>
</dbReference>
<dbReference type="PANTHER" id="PTHR45778:SF7">
    <property type="entry name" value="PURPLE ACID PHOSPHATASE"/>
    <property type="match status" value="1"/>
</dbReference>
<dbReference type="AlphaFoldDB" id="A0AAE0ARE5"/>
<sequence length="341" mass="38072">MFVAEDANERYVRYGEIEEEMDKVSVARVKRYKRDDMCDAPANTSVGWRDPGNSSSTLVKCRVVLCILFFQLLQVESDSKGWSKTHSFVSRNEDSDETIAFLFGDMGTATPYSTFLHTQDESISTVKWILRDIEAFGNKLAFVSHVGDTSYARGYEWLWDQFFVQIEPVASKVAYHVCIGNHEYNLPLQPWRPDWAQTIYRTDGGGECGVPYSLRFHMPGNSSEPTGTHAPATRNLTTHSITGWLVATKEKLVLSYVGNHDGAVHNMVEILASGQVLNNGGGGGNMGSVTACSEARVEVAESKFTWLFVSHEGESSFSQGFVEPVFSFLERVFDLITKQPT</sequence>
<comment type="caution">
    <text evidence="1">The sequence shown here is derived from an EMBL/GenBank/DDBJ whole genome shotgun (WGS) entry which is preliminary data.</text>
</comment>
<name>A0AAE0ARE5_9ROSI</name>
<organism evidence="1 2">
    <name type="scientific">Dipteronia sinensis</name>
    <dbReference type="NCBI Taxonomy" id="43782"/>
    <lineage>
        <taxon>Eukaryota</taxon>
        <taxon>Viridiplantae</taxon>
        <taxon>Streptophyta</taxon>
        <taxon>Embryophyta</taxon>
        <taxon>Tracheophyta</taxon>
        <taxon>Spermatophyta</taxon>
        <taxon>Magnoliopsida</taxon>
        <taxon>eudicotyledons</taxon>
        <taxon>Gunneridae</taxon>
        <taxon>Pentapetalae</taxon>
        <taxon>rosids</taxon>
        <taxon>malvids</taxon>
        <taxon>Sapindales</taxon>
        <taxon>Sapindaceae</taxon>
        <taxon>Hippocastanoideae</taxon>
        <taxon>Acereae</taxon>
        <taxon>Dipteronia</taxon>
    </lineage>
</organism>
<proteinExistence type="predicted"/>
<keyword evidence="2" id="KW-1185">Reference proteome</keyword>
<protein>
    <recommendedName>
        <fullName evidence="3">Acid phosphatase</fullName>
    </recommendedName>
</protein>
<dbReference type="EMBL" id="JANJYJ010000003">
    <property type="protein sequence ID" value="KAK3222896.1"/>
    <property type="molecule type" value="Genomic_DNA"/>
</dbReference>
<reference evidence="1" key="1">
    <citation type="journal article" date="2023" name="Plant J.">
        <title>Genome sequences and population genomics provide insights into the demographic history, inbreeding, and mutation load of two 'living fossil' tree species of Dipteronia.</title>
        <authorList>
            <person name="Feng Y."/>
            <person name="Comes H.P."/>
            <person name="Chen J."/>
            <person name="Zhu S."/>
            <person name="Lu R."/>
            <person name="Zhang X."/>
            <person name="Li P."/>
            <person name="Qiu J."/>
            <person name="Olsen K.M."/>
            <person name="Qiu Y."/>
        </authorList>
    </citation>
    <scope>NUCLEOTIDE SEQUENCE</scope>
    <source>
        <strain evidence="1">NBL</strain>
    </source>
</reference>
<evidence type="ECO:0000313" key="2">
    <source>
        <dbReference type="Proteomes" id="UP001281410"/>
    </source>
</evidence>
<accession>A0AAE0ARE5</accession>
<dbReference type="SUPFAM" id="SSF56300">
    <property type="entry name" value="Metallo-dependent phosphatases"/>
    <property type="match status" value="1"/>
</dbReference>
<evidence type="ECO:0000313" key="1">
    <source>
        <dbReference type="EMBL" id="KAK3222896.1"/>
    </source>
</evidence>
<dbReference type="InterPro" id="IPR029052">
    <property type="entry name" value="Metallo-depent_PP-like"/>
</dbReference>